<dbReference type="PANTHER" id="PTHR43642">
    <property type="entry name" value="HYBRID SIGNAL TRANSDUCTION HISTIDINE KINASE G"/>
    <property type="match status" value="1"/>
</dbReference>
<keyword evidence="4" id="KW-1185">Reference proteome</keyword>
<proteinExistence type="predicted"/>
<evidence type="ECO:0000256" key="1">
    <source>
        <dbReference type="SAM" id="MobiDB-lite"/>
    </source>
</evidence>
<feature type="region of interest" description="Disordered" evidence="1">
    <location>
        <begin position="230"/>
        <end position="272"/>
    </location>
</feature>
<dbReference type="OrthoDB" id="60033at2759"/>
<reference evidence="3" key="2">
    <citation type="submission" date="2021-04" db="EMBL/GenBank/DDBJ databases">
        <authorList>
            <person name="Podell S."/>
        </authorList>
    </citation>
    <scope>NUCLEOTIDE SEQUENCE</scope>
    <source>
        <strain evidence="3">Hildebrandi</strain>
    </source>
</reference>
<protein>
    <submittedName>
        <fullName evidence="3">Phospholipid-translocating P-type ATPase, flippase</fullName>
    </submittedName>
</protein>
<feature type="compositionally biased region" description="Low complexity" evidence="1">
    <location>
        <begin position="258"/>
        <end position="272"/>
    </location>
</feature>
<accession>A0A9K3Q4G2</accession>
<dbReference type="EMBL" id="JAGRRH010000004">
    <property type="protein sequence ID" value="KAG7370813.1"/>
    <property type="molecule type" value="Genomic_DNA"/>
</dbReference>
<feature type="domain" description="Orc1-like AAA ATPase" evidence="2">
    <location>
        <begin position="128"/>
        <end position="364"/>
    </location>
</feature>
<evidence type="ECO:0000259" key="2">
    <source>
        <dbReference type="Pfam" id="PF13191"/>
    </source>
</evidence>
<dbReference type="InterPro" id="IPR053159">
    <property type="entry name" value="Hybrid_Histidine_Kinase"/>
</dbReference>
<dbReference type="Proteomes" id="UP000693970">
    <property type="component" value="Unassembled WGS sequence"/>
</dbReference>
<organism evidence="3 4">
    <name type="scientific">Nitzschia inconspicua</name>
    <dbReference type="NCBI Taxonomy" id="303405"/>
    <lineage>
        <taxon>Eukaryota</taxon>
        <taxon>Sar</taxon>
        <taxon>Stramenopiles</taxon>
        <taxon>Ochrophyta</taxon>
        <taxon>Bacillariophyta</taxon>
        <taxon>Bacillariophyceae</taxon>
        <taxon>Bacillariophycidae</taxon>
        <taxon>Bacillariales</taxon>
        <taxon>Bacillariaceae</taxon>
        <taxon>Nitzschia</taxon>
    </lineage>
</organism>
<name>A0A9K3Q4G2_9STRA</name>
<dbReference type="Pfam" id="PF13191">
    <property type="entry name" value="AAA_16"/>
    <property type="match status" value="1"/>
</dbReference>
<gene>
    <name evidence="3" type="ORF">IV203_019383</name>
</gene>
<dbReference type="PANTHER" id="PTHR43642:SF1">
    <property type="entry name" value="HYBRID SIGNAL TRANSDUCTION HISTIDINE KINASE G"/>
    <property type="match status" value="1"/>
</dbReference>
<comment type="caution">
    <text evidence="3">The sequence shown here is derived from an EMBL/GenBank/DDBJ whole genome shotgun (WGS) entry which is preliminary data.</text>
</comment>
<dbReference type="InterPro" id="IPR041664">
    <property type="entry name" value="AAA_16"/>
</dbReference>
<sequence>MSDNSNSNNNNVPVPSVNPAVVVPPTINSRYHEDDLLVPPSSPSLCVTRRPSSASVVSSNRKRCLDFTKIKHCGRQQEMDQLVEALERSLQRSTATTIQNKNTKTNNNNTNITNINQGKSSSTYTITVIVEAESGVGKSSLLQRFAETRVQPHPSRPLIGWGKFEERTAATKPFAAIADLMEGIVEEMLQRHEGHIWLTRIVRAVGAEIFSLLEIIPGLARLGNAKKELEKWKEQQQQQPQQEEEKDPNNQMPHHHQQFQQQQQQQQVSDKSLSRISSSSSLSKVSASVTTTATSVNFEAFGDMARIEWRFERFRIAFRELLACISQHHPLVTILDDLQFAEKDSLALIQAVMENPTPNLQLLILCATRPTNDLTLSLRNFYDRQTSGGPQGMFIHLRGLSQPELCTLIQTLLDRPQVTPDIQTLASVILDKTQGNAFVVTHFLRQLEVDGLLTCNDDDSGGGNKNSGGGHSQQWTFDCLQIIAYLDGSASESVETVIVKNLQLLDDFQRSLLITAASFATSQFELVVVLLAMQALQQDNTDKSSYNSNIIHDDEQEWKTSKDVCRNRTSEEEVPLSPSTSLLPFGMLQDQLVQGRLLLETSIQNGLLEELAPGKFKFSHDRIREAAYSLLPQGVVRSRLHLKIGRQLRKWMNSKEDELEEQYKITLTDESIVMHAAKHSSLGSELVVDSSERSEIAQLNLAAAELSAKKAAFFPAMEYLRDGIHVLQPNAWTNHFLQCLKLHVALTRIQFNCGLLEECNHTANIVIHHAKSFEQKKDVYNQKLLCLLQQQRAPEAVDLCLLILQGLGYKLPKRFIPLHVIRRYITVENFLKKTSDDDIRNFPNFSDQTVDDQLNVLYRLGEMTYFGAPAIYLDLFSVDVIYMMKQKGNHPLLTPMGLMVWALVQTVKGNFVESRRFSSLSMEMAERLCKNHPTVKLRIKNLCRFFQEAWFGPLQELVQPMLADNRAVLEFGGMEDYHLEGVNASRFLFFCGRPLGEVQAECSSYMGVLCDCNREFLWDICAPLAQAVSCFMGDPEAASVLSGEILGAATLIRIEESKVDTGRFQYQLYSMILAFHFGEMEEAVSFEKAMRKNLYAEASEPPGLSTRVFYTVLVYLALFRKSKRRKHKKKALSSYKIMERWVSKGATNCGYMKSILDAERWSIDPKKGVEMVLEQFDRAVESATKMGHKHHEALACELAFNYLYQYPFIAKDKKIAYLKRSLACYEKWQGHAKVADLAGRYKHVLEESK</sequence>
<dbReference type="AlphaFoldDB" id="A0A9K3Q4G2"/>
<evidence type="ECO:0000313" key="4">
    <source>
        <dbReference type="Proteomes" id="UP000693970"/>
    </source>
</evidence>
<reference evidence="3" key="1">
    <citation type="journal article" date="2021" name="Sci. Rep.">
        <title>Diploid genomic architecture of Nitzschia inconspicua, an elite biomass production diatom.</title>
        <authorList>
            <person name="Oliver A."/>
            <person name="Podell S."/>
            <person name="Pinowska A."/>
            <person name="Traller J.C."/>
            <person name="Smith S.R."/>
            <person name="McClure R."/>
            <person name="Beliaev A."/>
            <person name="Bohutskyi P."/>
            <person name="Hill E.A."/>
            <person name="Rabines A."/>
            <person name="Zheng H."/>
            <person name="Allen L.Z."/>
            <person name="Kuo A."/>
            <person name="Grigoriev I.V."/>
            <person name="Allen A.E."/>
            <person name="Hazlebeck D."/>
            <person name="Allen E.E."/>
        </authorList>
    </citation>
    <scope>NUCLEOTIDE SEQUENCE</scope>
    <source>
        <strain evidence="3">Hildebrandi</strain>
    </source>
</reference>
<evidence type="ECO:0000313" key="3">
    <source>
        <dbReference type="EMBL" id="KAG7370813.1"/>
    </source>
</evidence>